<dbReference type="PANTHER" id="PTHR30576:SF10">
    <property type="entry name" value="SLL5057 PROTEIN"/>
    <property type="match status" value="1"/>
</dbReference>
<evidence type="ECO:0000256" key="2">
    <source>
        <dbReference type="SAM" id="Phobius"/>
    </source>
</evidence>
<evidence type="ECO:0000259" key="3">
    <source>
        <dbReference type="Pfam" id="PF02397"/>
    </source>
</evidence>
<keyword evidence="2" id="KW-0812">Transmembrane</keyword>
<accession>A0ABP9UNU8</accession>
<comment type="caution">
    <text evidence="4">The sequence shown here is derived from an EMBL/GenBank/DDBJ whole genome shotgun (WGS) entry which is preliminary data.</text>
</comment>
<sequence length="252" mass="28344">MIVHDPIAELSARRLLASAGPFGRLRARCYMAWKRAAWRFTVGCTRFLKRAIDVLAASILLLVLSPLMLVVAHLVRRDGGPVFFKQKRVGYRGGEFGMLKFRSMCVDAEAKLAELLKHNEKADGITFKMKDDPRITPVGRFIRKMSIDELPQMINVLRGEMSLVGPRPPLPREVALYSPDDRRRLLTVPGITCLWQIGEREGRLLEVGDRNAIEFPEQVDLDVRYIESQSVLKDVLILIKTVPAVLLGKGAA</sequence>
<dbReference type="EMBL" id="BAABRI010000006">
    <property type="protein sequence ID" value="GAA5482026.1"/>
    <property type="molecule type" value="Genomic_DNA"/>
</dbReference>
<gene>
    <name evidence="4" type="primary">epsL</name>
    <name evidence="4" type="ORF">Hsar01_01241</name>
</gene>
<keyword evidence="5" id="KW-1185">Reference proteome</keyword>
<evidence type="ECO:0000313" key="5">
    <source>
        <dbReference type="Proteomes" id="UP001476282"/>
    </source>
</evidence>
<name>A0ABP9UNU8_9BACT</name>
<protein>
    <submittedName>
        <fullName evidence="4">Sugar transferase EpsL</fullName>
    </submittedName>
</protein>
<feature type="transmembrane region" description="Helical" evidence="2">
    <location>
        <begin position="55"/>
        <end position="75"/>
    </location>
</feature>
<dbReference type="Pfam" id="PF02397">
    <property type="entry name" value="Bac_transf"/>
    <property type="match status" value="1"/>
</dbReference>
<evidence type="ECO:0000313" key="4">
    <source>
        <dbReference type="EMBL" id="GAA5482026.1"/>
    </source>
</evidence>
<keyword evidence="4" id="KW-0808">Transferase</keyword>
<feature type="domain" description="Bacterial sugar transferase" evidence="3">
    <location>
        <begin position="49"/>
        <end position="246"/>
    </location>
</feature>
<evidence type="ECO:0000256" key="1">
    <source>
        <dbReference type="ARBA" id="ARBA00006464"/>
    </source>
</evidence>
<dbReference type="Proteomes" id="UP001476282">
    <property type="component" value="Unassembled WGS sequence"/>
</dbReference>
<dbReference type="RefSeq" id="WP_353566173.1">
    <property type="nucleotide sequence ID" value="NZ_BAABRI010000006.1"/>
</dbReference>
<proteinExistence type="inferred from homology"/>
<dbReference type="PANTHER" id="PTHR30576">
    <property type="entry name" value="COLANIC BIOSYNTHESIS UDP-GLUCOSE LIPID CARRIER TRANSFERASE"/>
    <property type="match status" value="1"/>
</dbReference>
<comment type="similarity">
    <text evidence="1">Belongs to the bacterial sugar transferase family.</text>
</comment>
<dbReference type="InterPro" id="IPR003362">
    <property type="entry name" value="Bact_transf"/>
</dbReference>
<reference evidence="4 5" key="1">
    <citation type="submission" date="2024-02" db="EMBL/GenBank/DDBJ databases">
        <title>Haloferula sargassicola NBRC 104335.</title>
        <authorList>
            <person name="Ichikawa N."/>
            <person name="Katano-Makiyama Y."/>
            <person name="Hidaka K."/>
        </authorList>
    </citation>
    <scope>NUCLEOTIDE SEQUENCE [LARGE SCALE GENOMIC DNA]</scope>
    <source>
        <strain evidence="4 5">NBRC 104335</strain>
    </source>
</reference>
<dbReference type="GO" id="GO:0016740">
    <property type="term" value="F:transferase activity"/>
    <property type="evidence" value="ECO:0007669"/>
    <property type="project" value="UniProtKB-KW"/>
</dbReference>
<organism evidence="4 5">
    <name type="scientific">Haloferula sargassicola</name>
    <dbReference type="NCBI Taxonomy" id="490096"/>
    <lineage>
        <taxon>Bacteria</taxon>
        <taxon>Pseudomonadati</taxon>
        <taxon>Verrucomicrobiota</taxon>
        <taxon>Verrucomicrobiia</taxon>
        <taxon>Verrucomicrobiales</taxon>
        <taxon>Verrucomicrobiaceae</taxon>
        <taxon>Haloferula</taxon>
    </lineage>
</organism>
<keyword evidence="2" id="KW-0472">Membrane</keyword>
<keyword evidence="2" id="KW-1133">Transmembrane helix</keyword>